<reference evidence="2" key="1">
    <citation type="submission" date="2016-08" db="EMBL/GenBank/DDBJ databases">
        <authorList>
            <person name="Varghese N."/>
            <person name="Submissions Spin"/>
        </authorList>
    </citation>
    <scope>NUCLEOTIDE SEQUENCE [LARGE SCALE GENOMIC DNA]</scope>
    <source>
        <strain evidence="2">R-53144</strain>
    </source>
</reference>
<dbReference type="EMBL" id="FMBA01000022">
    <property type="protein sequence ID" value="SCC07435.1"/>
    <property type="molecule type" value="Genomic_DNA"/>
</dbReference>
<evidence type="ECO:0000313" key="1">
    <source>
        <dbReference type="EMBL" id="SCC07435.1"/>
    </source>
</evidence>
<dbReference type="STRING" id="1798183.GA0061080_10228"/>
<name>A0A1C4BKP4_9GAMM</name>
<accession>A0A1C4BKP4</accession>
<dbReference type="AlphaFoldDB" id="A0A1C4BKP4"/>
<sequence length="86" mass="10005">MTKNSLFSEKIPLEAFVLYDEPAKFYKKGVWVEVLRFLFKNTDINNDQDTVVSARKITKYCHSEHGVVYEAVNGACQLYRKRALVE</sequence>
<evidence type="ECO:0000313" key="2">
    <source>
        <dbReference type="Proteomes" id="UP000199698"/>
    </source>
</evidence>
<dbReference type="RefSeq" id="WP_091123235.1">
    <property type="nucleotide sequence ID" value="NZ_FMBA01000022.1"/>
</dbReference>
<dbReference type="Proteomes" id="UP000199698">
    <property type="component" value="Unassembled WGS sequence"/>
</dbReference>
<protein>
    <submittedName>
        <fullName evidence="1">Uncharacterized protein</fullName>
    </submittedName>
</protein>
<dbReference type="OrthoDB" id="616596at2"/>
<organism evidence="1 2">
    <name type="scientific">Gilliamella intestini</name>
    <dbReference type="NCBI Taxonomy" id="1798183"/>
    <lineage>
        <taxon>Bacteria</taxon>
        <taxon>Pseudomonadati</taxon>
        <taxon>Pseudomonadota</taxon>
        <taxon>Gammaproteobacteria</taxon>
        <taxon>Orbales</taxon>
        <taxon>Orbaceae</taxon>
        <taxon>Gilliamella</taxon>
    </lineage>
</organism>
<proteinExistence type="predicted"/>
<gene>
    <name evidence="1" type="ORF">GA0061080_10228</name>
</gene>
<keyword evidence="2" id="KW-1185">Reference proteome</keyword>